<dbReference type="NCBIfam" id="TIGR01643">
    <property type="entry name" value="YD_repeat_2x"/>
    <property type="match status" value="2"/>
</dbReference>
<keyword evidence="1" id="KW-0677">Repeat</keyword>
<reference evidence="5 6" key="1">
    <citation type="submission" date="2014-02" db="EMBL/GenBank/DDBJ databases">
        <title>Comparative genomics and transcriptomics to identify genetic mechanisms underlying the emergence of carbapenem resistant Acinetobacter baumannii (CRAb).</title>
        <authorList>
            <person name="Harris A.D."/>
            <person name="Johnson K.J."/>
            <person name="George J."/>
            <person name="Shefchek K."/>
            <person name="Daugherty S.C."/>
            <person name="Parankush S."/>
            <person name="Sadzewicz L."/>
            <person name="Tallon L."/>
            <person name="Sengamalay N."/>
            <person name="Hazen T.H."/>
            <person name="Rasko D.A."/>
        </authorList>
    </citation>
    <scope>NUCLEOTIDE SEQUENCE [LARGE SCALE GENOMIC DNA]</scope>
    <source>
        <strain evidence="5 6">99063</strain>
    </source>
</reference>
<feature type="signal peptide" evidence="3">
    <location>
        <begin position="1"/>
        <end position="19"/>
    </location>
</feature>
<dbReference type="PATRIC" id="fig|1310630.3.peg.33"/>
<feature type="compositionally biased region" description="Basic and acidic residues" evidence="2">
    <location>
        <begin position="1457"/>
        <end position="1474"/>
    </location>
</feature>
<sequence>MKKTLLFVWAIAYLSVTYAADLAPTIQDAQYQISKAVITNSCESGFDLLSGSRSFSQQEISGPLPYIRSYSNPLLPDKEGTIDYYNKLGGYGGWSDNYTNYLIYRGTSTSGKKMFSLRLPDESKRTFFFEYLEGGVYKYQRIASTATRIDNVPMPDSVTLMSNLGPYSFKKVNGLMVVNKNGVDYTFNSAGRVSKIDNQPSGQIITYTYVNNQISRINDNRNNELVFTYDPANGAYLKIVQYQNGVEGQSVIYDGFMESTESYLGGSYTHPVISKITSTLTGITEFEYQSGFHPLVRKAIFDELGTIPEAEKQKIYTATFLSFMQTVKRNGNSVIFVNSQNFGDEFEINAITSINNKMKVRYSSKNDQGLINVTHDLEGAQQTYSFTTSGKDQFSTTTASGSFPCMTVNNLPISQIVTDNWNGLTLSSTDKKGVLTSYSYDLRNRVTKIEEAVGTPAYRATSYTYGSLSDGSANLFTIPTKVVSPNLEVNNIVHPLGVITKQTISSPLSGSISQTTNYTYNTDASLANYKTLKSIDGPRTDVADLIWYEYDSNAQLTKQTQRVQKLNPSSTKDYVKTYSDYTPAGFPRQEKDFNGLDTVTDYDASGVRILSKTVGSKNSSGIITNGRMTSYTYDSLGQLLTAKDPSSAITTFYYDSAGRKTKESLPDGSSKLYFYATNDELKTTQYYNSAGVLDYQESAVLDQNGRIKTRYRGTNQAISMTYEYDANGNVIKKTDQGNRIESFVYDELNRLKSHTNKLGYVDSQNFDASDNLISKKAPNNSGSTSSFVNTNKVSNESNTDYLVKSFTYDSANNIIKTVNSNRICDFTNYDSLNRISKQSCYLSDNTTEEYLKAAYSYVYDQDVFGNLNQVIYPYSDWTTKPLGVDSFYSYNAYGEIVDKSQTVHKAAATGSTNAIAKVRYEYDQSGRVIKLTTPKGNIVEYIYNGVTSSLTDVKFNGQTLITSIVHNAQGEIIGWKWSNGATYSISNDTAGRVSAISVNGFTPNVNLAYTYQSAKADLVNTITDTVSGIKQTFTYDNEDQLTDYVVSGGSRNGLKTSYSYDSNGNRISSTNNLAGTYNYSFTLTTNSNKLNSWVKNNTSVPFTLHATGEVNTLSDMLTGNFKYDGEGNKRREMGVPCTHPTTGATTCNMWFDYNHKNERVFSYADNISEGRQFVYDENSHLIGEYRNSDQAQIVEYIWLGDIPIAAEMANDRLIYILTDHRGSPIRGYDATTKVNVWSLDAGPFGESAATVSVSGVEINLRFPGMYYDKQTGLYYNHHRYYNPKWGRYMEPDPIGLEGGLNPFVYSNNDPVNKVDPSGLGWKKLIGSLFDDILAPLGREAVKRLSQNSSKEAAKQTTSNQAKNATANNQAKSTATNNEVKSTAAKGNDDVTKNTEQVLMRTTRSGDPAVRITKPDGSVIDISTKRVKEYIPNTHPNAPPGTLNKVKFPDAQPNSKGYKRDPTLEELEILKRNSK</sequence>
<dbReference type="PANTHER" id="PTHR32305:SF15">
    <property type="entry name" value="PROTEIN RHSA-RELATED"/>
    <property type="match status" value="1"/>
</dbReference>
<keyword evidence="3" id="KW-0732">Signal</keyword>
<dbReference type="RefSeq" id="WP_223234648.1">
    <property type="nucleotide sequence ID" value="NZ_JEXJ01000001.1"/>
</dbReference>
<dbReference type="PANTHER" id="PTHR32305">
    <property type="match status" value="1"/>
</dbReference>
<proteinExistence type="predicted"/>
<dbReference type="EMBL" id="JEXJ01000001">
    <property type="protein sequence ID" value="EXC53938.1"/>
    <property type="molecule type" value="Genomic_DNA"/>
</dbReference>
<feature type="region of interest" description="Disordered" evidence="2">
    <location>
        <begin position="1344"/>
        <end position="1394"/>
    </location>
</feature>
<dbReference type="Proteomes" id="UP000020735">
    <property type="component" value="Unassembled WGS sequence"/>
</dbReference>
<feature type="region of interest" description="Disordered" evidence="2">
    <location>
        <begin position="1431"/>
        <end position="1474"/>
    </location>
</feature>
<dbReference type="InterPro" id="IPR022385">
    <property type="entry name" value="Rhs_assc_core"/>
</dbReference>
<name>A0A009T3V2_ACIBA</name>
<feature type="domain" description="Teneurin-like YD-shell" evidence="4">
    <location>
        <begin position="1029"/>
        <end position="1292"/>
    </location>
</feature>
<evidence type="ECO:0000313" key="5">
    <source>
        <dbReference type="EMBL" id="EXC53938.1"/>
    </source>
</evidence>
<protein>
    <submittedName>
        <fullName evidence="5">RHS repeat-associated core domain protein</fullName>
    </submittedName>
</protein>
<organism evidence="5 6">
    <name type="scientific">Acinetobacter baumannii 99063</name>
    <dbReference type="NCBI Taxonomy" id="1310630"/>
    <lineage>
        <taxon>Bacteria</taxon>
        <taxon>Pseudomonadati</taxon>
        <taxon>Pseudomonadota</taxon>
        <taxon>Gammaproteobacteria</taxon>
        <taxon>Moraxellales</taxon>
        <taxon>Moraxellaceae</taxon>
        <taxon>Acinetobacter</taxon>
        <taxon>Acinetobacter calcoaceticus/baumannii complex</taxon>
    </lineage>
</organism>
<feature type="compositionally biased region" description="Low complexity" evidence="2">
    <location>
        <begin position="1356"/>
        <end position="1377"/>
    </location>
</feature>
<evidence type="ECO:0000259" key="4">
    <source>
        <dbReference type="Pfam" id="PF25023"/>
    </source>
</evidence>
<evidence type="ECO:0000256" key="1">
    <source>
        <dbReference type="ARBA" id="ARBA00022737"/>
    </source>
</evidence>
<gene>
    <name evidence="5" type="ORF">J529_0034</name>
</gene>
<evidence type="ECO:0000256" key="3">
    <source>
        <dbReference type="SAM" id="SignalP"/>
    </source>
</evidence>
<dbReference type="Gene3D" id="2.180.10.10">
    <property type="entry name" value="RHS repeat-associated core"/>
    <property type="match status" value="2"/>
</dbReference>
<evidence type="ECO:0000256" key="2">
    <source>
        <dbReference type="SAM" id="MobiDB-lite"/>
    </source>
</evidence>
<dbReference type="Pfam" id="PF25023">
    <property type="entry name" value="TEN_YD-shell"/>
    <property type="match status" value="1"/>
</dbReference>
<dbReference type="InterPro" id="IPR050708">
    <property type="entry name" value="T6SS_VgrG/RHS"/>
</dbReference>
<dbReference type="InterPro" id="IPR056823">
    <property type="entry name" value="TEN-like_YD-shell"/>
</dbReference>
<dbReference type="InterPro" id="IPR006530">
    <property type="entry name" value="YD"/>
</dbReference>
<accession>A0A009T3V2</accession>
<dbReference type="NCBIfam" id="TIGR03696">
    <property type="entry name" value="Rhs_assc_core"/>
    <property type="match status" value="1"/>
</dbReference>
<feature type="chain" id="PRO_5001451122" evidence="3">
    <location>
        <begin position="20"/>
        <end position="1474"/>
    </location>
</feature>
<dbReference type="InterPro" id="IPR031325">
    <property type="entry name" value="RHS_repeat"/>
</dbReference>
<comment type="caution">
    <text evidence="5">The sequence shown here is derived from an EMBL/GenBank/DDBJ whole genome shotgun (WGS) entry which is preliminary data.</text>
</comment>
<dbReference type="Pfam" id="PF05593">
    <property type="entry name" value="RHS_repeat"/>
    <property type="match status" value="2"/>
</dbReference>
<evidence type="ECO:0000313" key="6">
    <source>
        <dbReference type="Proteomes" id="UP000020735"/>
    </source>
</evidence>